<dbReference type="SUPFAM" id="SSF54909">
    <property type="entry name" value="Dimeric alpha+beta barrel"/>
    <property type="match status" value="1"/>
</dbReference>
<sequence>MARSELDGVDRRILDELQREGRLPNTTLAERVRLSPSPCLRRVHGMESSGVISGYRAEVDRFAVGLGLTVFVEIKVSGHSREVADQIEQAVASIPEVIGCHLVSGVADFLLEVVVADLQTYERLLLDTLLTLPGVEDVRSNFSLRAVKPASPLPLDHLRRT</sequence>
<dbReference type="Proteomes" id="UP000582974">
    <property type="component" value="Unassembled WGS sequence"/>
</dbReference>
<dbReference type="Gene3D" id="1.10.10.10">
    <property type="entry name" value="Winged helix-like DNA-binding domain superfamily/Winged helix DNA-binding domain"/>
    <property type="match status" value="1"/>
</dbReference>
<dbReference type="SUPFAM" id="SSF46785">
    <property type="entry name" value="Winged helix' DNA-binding domain"/>
    <property type="match status" value="1"/>
</dbReference>
<evidence type="ECO:0000256" key="2">
    <source>
        <dbReference type="ARBA" id="ARBA00023125"/>
    </source>
</evidence>
<name>A0A838A420_9PSEU</name>
<dbReference type="InterPro" id="IPR019888">
    <property type="entry name" value="Tscrpt_reg_AsnC-like"/>
</dbReference>
<keyword evidence="2" id="KW-0238">DNA-binding</keyword>
<comment type="caution">
    <text evidence="5">The sequence shown here is derived from an EMBL/GenBank/DDBJ whole genome shotgun (WGS) entry which is preliminary data.</text>
</comment>
<dbReference type="InterPro" id="IPR011008">
    <property type="entry name" value="Dimeric_a/b-barrel"/>
</dbReference>
<dbReference type="EMBL" id="JACCKD010000001">
    <property type="protein sequence ID" value="MBA0124320.1"/>
    <property type="molecule type" value="Genomic_DNA"/>
</dbReference>
<keyword evidence="1" id="KW-0805">Transcription regulation</keyword>
<accession>A0A838A420</accession>
<dbReference type="RefSeq" id="WP_180891202.1">
    <property type="nucleotide sequence ID" value="NZ_JACCKD010000001.1"/>
</dbReference>
<reference evidence="5 6" key="1">
    <citation type="submission" date="2020-07" db="EMBL/GenBank/DDBJ databases">
        <title>Genome of Haloechinothrix sp.</title>
        <authorList>
            <person name="Tang S.-K."/>
            <person name="Yang L."/>
            <person name="Zhu W.-Y."/>
        </authorList>
    </citation>
    <scope>NUCLEOTIDE SEQUENCE [LARGE SCALE GENOMIC DNA]</scope>
    <source>
        <strain evidence="5 6">YIM 98757</strain>
    </source>
</reference>
<dbReference type="AlphaFoldDB" id="A0A838A420"/>
<dbReference type="GO" id="GO:0005829">
    <property type="term" value="C:cytosol"/>
    <property type="evidence" value="ECO:0007669"/>
    <property type="project" value="TreeGrafter"/>
</dbReference>
<dbReference type="GO" id="GO:0043565">
    <property type="term" value="F:sequence-specific DNA binding"/>
    <property type="evidence" value="ECO:0007669"/>
    <property type="project" value="InterPro"/>
</dbReference>
<evidence type="ECO:0000256" key="1">
    <source>
        <dbReference type="ARBA" id="ARBA00023015"/>
    </source>
</evidence>
<dbReference type="InterPro" id="IPR036388">
    <property type="entry name" value="WH-like_DNA-bd_sf"/>
</dbReference>
<dbReference type="InterPro" id="IPR000485">
    <property type="entry name" value="AsnC-type_HTH_dom"/>
</dbReference>
<dbReference type="PROSITE" id="PS50956">
    <property type="entry name" value="HTH_ASNC_2"/>
    <property type="match status" value="1"/>
</dbReference>
<evidence type="ECO:0000256" key="3">
    <source>
        <dbReference type="ARBA" id="ARBA00023163"/>
    </source>
</evidence>
<proteinExistence type="predicted"/>
<dbReference type="SMART" id="SM00344">
    <property type="entry name" value="HTH_ASNC"/>
    <property type="match status" value="1"/>
</dbReference>
<gene>
    <name evidence="5" type="ORF">H0B56_02060</name>
</gene>
<evidence type="ECO:0000313" key="6">
    <source>
        <dbReference type="Proteomes" id="UP000582974"/>
    </source>
</evidence>
<keyword evidence="6" id="KW-1185">Reference proteome</keyword>
<keyword evidence="3" id="KW-0804">Transcription</keyword>
<dbReference type="PANTHER" id="PTHR30154">
    <property type="entry name" value="LEUCINE-RESPONSIVE REGULATORY PROTEIN"/>
    <property type="match status" value="1"/>
</dbReference>
<dbReference type="InterPro" id="IPR036390">
    <property type="entry name" value="WH_DNA-bd_sf"/>
</dbReference>
<protein>
    <submittedName>
        <fullName evidence="5">Lrp/AsnC family transcriptional regulator</fullName>
    </submittedName>
</protein>
<organism evidence="5 6">
    <name type="scientific">Haloechinothrix aidingensis</name>
    <dbReference type="NCBI Taxonomy" id="2752311"/>
    <lineage>
        <taxon>Bacteria</taxon>
        <taxon>Bacillati</taxon>
        <taxon>Actinomycetota</taxon>
        <taxon>Actinomycetes</taxon>
        <taxon>Pseudonocardiales</taxon>
        <taxon>Pseudonocardiaceae</taxon>
        <taxon>Haloechinothrix</taxon>
    </lineage>
</organism>
<dbReference type="PANTHER" id="PTHR30154:SF34">
    <property type="entry name" value="TRANSCRIPTIONAL REGULATOR AZLB"/>
    <property type="match status" value="1"/>
</dbReference>
<dbReference type="GO" id="GO:0043200">
    <property type="term" value="P:response to amino acid"/>
    <property type="evidence" value="ECO:0007669"/>
    <property type="project" value="TreeGrafter"/>
</dbReference>
<dbReference type="Pfam" id="PF01037">
    <property type="entry name" value="AsnC_trans_reg"/>
    <property type="match status" value="1"/>
</dbReference>
<evidence type="ECO:0000259" key="4">
    <source>
        <dbReference type="PROSITE" id="PS50956"/>
    </source>
</evidence>
<dbReference type="Gene3D" id="3.30.70.920">
    <property type="match status" value="1"/>
</dbReference>
<dbReference type="Pfam" id="PF13404">
    <property type="entry name" value="HTH_AsnC-type"/>
    <property type="match status" value="1"/>
</dbReference>
<dbReference type="InterPro" id="IPR019887">
    <property type="entry name" value="Tscrpt_reg_AsnC/Lrp_C"/>
</dbReference>
<evidence type="ECO:0000313" key="5">
    <source>
        <dbReference type="EMBL" id="MBA0124320.1"/>
    </source>
</evidence>
<dbReference type="PRINTS" id="PR00033">
    <property type="entry name" value="HTHASNC"/>
</dbReference>
<feature type="domain" description="HTH asnC-type" evidence="4">
    <location>
        <begin position="6"/>
        <end position="67"/>
    </location>
</feature>